<feature type="domain" description="Transposable element P transposase-like RNase H" evidence="1">
    <location>
        <begin position="3"/>
        <end position="65"/>
    </location>
</feature>
<dbReference type="EMBL" id="GACK01009210">
    <property type="protein sequence ID" value="JAA55824.1"/>
    <property type="molecule type" value="mRNA"/>
</dbReference>
<feature type="domain" description="Transposable element P transposase-like GTP-binding insertion" evidence="2">
    <location>
        <begin position="95"/>
        <end position="203"/>
    </location>
</feature>
<evidence type="ECO:0000259" key="1">
    <source>
        <dbReference type="Pfam" id="PF21787"/>
    </source>
</evidence>
<dbReference type="Pfam" id="PF21787">
    <property type="entry name" value="TNP-like_RNaseH_N"/>
    <property type="match status" value="1"/>
</dbReference>
<evidence type="ECO:0000259" key="2">
    <source>
        <dbReference type="Pfam" id="PF21788"/>
    </source>
</evidence>
<reference evidence="3" key="1">
    <citation type="submission" date="2012-11" db="EMBL/GenBank/DDBJ databases">
        <authorList>
            <person name="Lucero-Rivera Y.E."/>
            <person name="Tovar-Ramirez D."/>
        </authorList>
    </citation>
    <scope>NUCLEOTIDE SEQUENCE</scope>
    <source>
        <tissue evidence="3">Salivary gland</tissue>
    </source>
</reference>
<dbReference type="Pfam" id="PF21788">
    <property type="entry name" value="TNP-like_GBD"/>
    <property type="match status" value="1"/>
</dbReference>
<dbReference type="InterPro" id="IPR048365">
    <property type="entry name" value="TNP-like_RNaseH_N"/>
</dbReference>
<dbReference type="InterPro" id="IPR048366">
    <property type="entry name" value="TNP-like_GBD"/>
</dbReference>
<dbReference type="AlphaFoldDB" id="L7LY83"/>
<accession>L7LY83</accession>
<proteinExistence type="evidence at transcript level"/>
<name>L7LY83_RHIPC</name>
<sequence length="281" mass="32392">MLLCFVLHGLSTAYVIPVGYIFTRNLKYDRLRSLTFNVLKAFEEAGFFIVCIVTDNHQTSTAMFRGTSDDNTMQHVVPHPVRENDPLFLSFDPNHLVKNLRTNLLEREMFDGTEKIRGGFFLKALYEIQQNLLVKSARLLSRFHVEPYNLEKMKVSRATLAFSPAVISSLEFLQKNSKAHERASEFRDCGSAITFMKTVGKWYNLHDISCWKSRQRPFVTSEDDRLAWLEVDFIGYLEDIKMESAKCQARSLPKETYEATIMTRSTVAAVEYLLNDVGQVY</sequence>
<organism evidence="3">
    <name type="scientific">Rhipicephalus pulchellus</name>
    <name type="common">Yellow backed tick</name>
    <name type="synonym">Dermacentor pulchellus</name>
    <dbReference type="NCBI Taxonomy" id="72859"/>
    <lineage>
        <taxon>Eukaryota</taxon>
        <taxon>Metazoa</taxon>
        <taxon>Ecdysozoa</taxon>
        <taxon>Arthropoda</taxon>
        <taxon>Chelicerata</taxon>
        <taxon>Arachnida</taxon>
        <taxon>Acari</taxon>
        <taxon>Parasitiformes</taxon>
        <taxon>Ixodida</taxon>
        <taxon>Ixodoidea</taxon>
        <taxon>Ixodidae</taxon>
        <taxon>Rhipicephalinae</taxon>
        <taxon>Rhipicephalus</taxon>
        <taxon>Rhipicephalus</taxon>
    </lineage>
</organism>
<evidence type="ECO:0000313" key="3">
    <source>
        <dbReference type="EMBL" id="JAA55824.1"/>
    </source>
</evidence>
<reference evidence="3" key="2">
    <citation type="journal article" date="2015" name="J. Proteomics">
        <title>Sexual differences in the sialomes of the zebra tick, Rhipicephalus pulchellus.</title>
        <authorList>
            <person name="Tan A.W."/>
            <person name="Francischetti I.M."/>
            <person name="Slovak M."/>
            <person name="Kini R.M."/>
            <person name="Ribeiro J.M."/>
        </authorList>
    </citation>
    <scope>NUCLEOTIDE SEQUENCE</scope>
    <source>
        <tissue evidence="3">Salivary gland</tissue>
    </source>
</reference>
<protein>
    <submittedName>
        <fullName evidence="3">Putative tick transposon</fullName>
    </submittedName>
</protein>